<dbReference type="EMBL" id="CP035494">
    <property type="protein sequence ID" value="QAY58564.1"/>
    <property type="molecule type" value="Genomic_DNA"/>
</dbReference>
<dbReference type="Pfam" id="PF07687">
    <property type="entry name" value="M20_dimer"/>
    <property type="match status" value="1"/>
</dbReference>
<evidence type="ECO:0000256" key="2">
    <source>
        <dbReference type="ARBA" id="ARBA00006153"/>
    </source>
</evidence>
<keyword evidence="7" id="KW-0862">Zinc</keyword>
<feature type="binding site" evidence="7">
    <location>
        <position position="401"/>
    </location>
    <ligand>
        <name>Zn(2+)</name>
        <dbReference type="ChEBI" id="CHEBI:29105"/>
        <label>2</label>
    </ligand>
</feature>
<feature type="binding site" evidence="7">
    <location>
        <position position="143"/>
    </location>
    <ligand>
        <name>Zn(2+)</name>
        <dbReference type="ChEBI" id="CHEBI:29105"/>
        <label>2</label>
    </ligand>
</feature>
<protein>
    <submittedName>
        <fullName evidence="9">Zn-dependent hydrolase</fullName>
    </submittedName>
</protein>
<evidence type="ECO:0000256" key="6">
    <source>
        <dbReference type="ARBA" id="ARBA00023211"/>
    </source>
</evidence>
<dbReference type="InterPro" id="IPR010158">
    <property type="entry name" value="Amidase_Cbmase"/>
</dbReference>
<evidence type="ECO:0000313" key="9">
    <source>
        <dbReference type="EMBL" id="QAY58564.1"/>
    </source>
</evidence>
<dbReference type="PIRSF" id="PIRSF001235">
    <property type="entry name" value="Amidase_carbamoylase"/>
    <property type="match status" value="1"/>
</dbReference>
<proteinExistence type="inferred from homology"/>
<evidence type="ECO:0000256" key="1">
    <source>
        <dbReference type="ARBA" id="ARBA00001936"/>
    </source>
</evidence>
<dbReference type="AlphaFoldDB" id="A0A4P6E9J9"/>
<name>A0A4P6E9J9_9MICO</name>
<evidence type="ECO:0000256" key="5">
    <source>
        <dbReference type="ARBA" id="ARBA00022801"/>
    </source>
</evidence>
<gene>
    <name evidence="9" type="ORF">ET475_00120</name>
</gene>
<evidence type="ECO:0000313" key="10">
    <source>
        <dbReference type="Proteomes" id="UP000293995"/>
    </source>
</evidence>
<evidence type="ECO:0000259" key="8">
    <source>
        <dbReference type="Pfam" id="PF07687"/>
    </source>
</evidence>
<sequence>MSTSVHTVAESSAASDLLGAVDERYIAQQIDAFAALTASTVGVTRLAYSPLERRAHEHFAAQMRSFGLVVSTDAAGNTIAELPGTEPHAAVIGTGSHLDSVPSGGRFDGVAGVVAAMAVAKAAGERHFAPRRAWRFVAFAGEEGARFGQACNGSRIIAGSTATDDLGELVDADGISLREAMESVGIDPSRIAEARWSPEDWAAFVELHIEQGGLLAERSLDVGVVTRISGSTRLRVRIEGVASHSGATPMHLRHDALVTAAACILAGDATARDVEHDGTRVTVGTLEVEPGSITTIPGEVQFTVDIRDIDGARQRQTARLLADRFAHIAAADGTTVVVETMADIDPEALSEAVASVIATSADAVGARSCELPSGASHDSQQIGRVTAAGMIFVPSRGGLSHVPEEFTATHEIATGVRVLLETMTRLDVSR</sequence>
<dbReference type="CDD" id="cd03884">
    <property type="entry name" value="M20_bAS"/>
    <property type="match status" value="1"/>
</dbReference>
<dbReference type="NCBIfam" id="NF006771">
    <property type="entry name" value="PRK09290.1-5"/>
    <property type="match status" value="1"/>
</dbReference>
<comment type="cofactor">
    <cofactor evidence="7">
        <name>Zn(2+)</name>
        <dbReference type="ChEBI" id="CHEBI:29105"/>
    </cofactor>
    <text evidence="7">Binds 2 Zn(2+) ions per subunit.</text>
</comment>
<evidence type="ECO:0000256" key="3">
    <source>
        <dbReference type="ARBA" id="ARBA00011738"/>
    </source>
</evidence>
<dbReference type="Proteomes" id="UP000293995">
    <property type="component" value="Chromosome"/>
</dbReference>
<dbReference type="Pfam" id="PF01546">
    <property type="entry name" value="Peptidase_M20"/>
    <property type="match status" value="1"/>
</dbReference>
<keyword evidence="10" id="KW-1185">Reference proteome</keyword>
<keyword evidence="5 9" id="KW-0378">Hydrolase</keyword>
<organism evidence="9 10">
    <name type="scientific">Microbacterium protaetiae</name>
    <dbReference type="NCBI Taxonomy" id="2509458"/>
    <lineage>
        <taxon>Bacteria</taxon>
        <taxon>Bacillati</taxon>
        <taxon>Actinomycetota</taxon>
        <taxon>Actinomycetes</taxon>
        <taxon>Micrococcales</taxon>
        <taxon>Microbacteriaceae</taxon>
        <taxon>Microbacterium</taxon>
    </lineage>
</organism>
<dbReference type="Gene3D" id="3.30.70.360">
    <property type="match status" value="1"/>
</dbReference>
<feature type="binding site" evidence="7">
    <location>
        <position position="97"/>
    </location>
    <ligand>
        <name>Zn(2+)</name>
        <dbReference type="ChEBI" id="CHEBI:29105"/>
        <label>1</label>
    </ligand>
</feature>
<keyword evidence="6" id="KW-0464">Manganese</keyword>
<feature type="binding site" evidence="7">
    <location>
        <position position="108"/>
    </location>
    <ligand>
        <name>Zn(2+)</name>
        <dbReference type="ChEBI" id="CHEBI:29105"/>
        <label>2</label>
    </ligand>
</feature>
<dbReference type="InterPro" id="IPR036264">
    <property type="entry name" value="Bact_exopeptidase_dim_dom"/>
</dbReference>
<dbReference type="InterPro" id="IPR011650">
    <property type="entry name" value="Peptidase_M20_dimer"/>
</dbReference>
<feature type="binding site" evidence="7">
    <location>
        <position position="208"/>
    </location>
    <ligand>
        <name>Zn(2+)</name>
        <dbReference type="ChEBI" id="CHEBI:29105"/>
        <label>1</label>
    </ligand>
</feature>
<comment type="subunit">
    <text evidence="3">Homodimer.</text>
</comment>
<dbReference type="GO" id="GO:0046872">
    <property type="term" value="F:metal ion binding"/>
    <property type="evidence" value="ECO:0007669"/>
    <property type="project" value="UniProtKB-KW"/>
</dbReference>
<accession>A0A4P6E9J9</accession>
<reference evidence="9 10" key="1">
    <citation type="submission" date="2019-01" db="EMBL/GenBank/DDBJ databases">
        <title>Genome sequencing of strain DFW100M-13.</title>
        <authorList>
            <person name="Heo J."/>
            <person name="Kim S.-J."/>
            <person name="Kim J.-S."/>
            <person name="Hong S.-B."/>
            <person name="Kwon S.-W."/>
        </authorList>
    </citation>
    <scope>NUCLEOTIDE SEQUENCE [LARGE SCALE GENOMIC DNA]</scope>
    <source>
        <strain evidence="9 10">DFW100M-13</strain>
    </source>
</reference>
<dbReference type="Gene3D" id="3.40.630.10">
    <property type="entry name" value="Zn peptidases"/>
    <property type="match status" value="1"/>
</dbReference>
<comment type="similarity">
    <text evidence="2">Belongs to the peptidase M20 family.</text>
</comment>
<dbReference type="SUPFAM" id="SSF55031">
    <property type="entry name" value="Bacterial exopeptidase dimerisation domain"/>
    <property type="match status" value="1"/>
</dbReference>
<dbReference type="RefSeq" id="WP_129384880.1">
    <property type="nucleotide sequence ID" value="NZ_CP035494.1"/>
</dbReference>
<feature type="domain" description="Peptidase M20 dimerisation" evidence="8">
    <location>
        <begin position="229"/>
        <end position="330"/>
    </location>
</feature>
<dbReference type="GO" id="GO:0016813">
    <property type="term" value="F:hydrolase activity, acting on carbon-nitrogen (but not peptide) bonds, in linear amidines"/>
    <property type="evidence" value="ECO:0007669"/>
    <property type="project" value="InterPro"/>
</dbReference>
<feature type="binding site" evidence="7">
    <location>
        <position position="108"/>
    </location>
    <ligand>
        <name>Zn(2+)</name>
        <dbReference type="ChEBI" id="CHEBI:29105"/>
        <label>1</label>
    </ligand>
</feature>
<comment type="cofactor">
    <cofactor evidence="1">
        <name>Mn(2+)</name>
        <dbReference type="ChEBI" id="CHEBI:29035"/>
    </cofactor>
</comment>
<dbReference type="PANTHER" id="PTHR32494:SF19">
    <property type="entry name" value="ALLANTOATE DEIMINASE-RELATED"/>
    <property type="match status" value="1"/>
</dbReference>
<dbReference type="SUPFAM" id="SSF53187">
    <property type="entry name" value="Zn-dependent exopeptidases"/>
    <property type="match status" value="1"/>
</dbReference>
<dbReference type="KEGG" id="mprt:ET475_00120"/>
<dbReference type="InterPro" id="IPR002933">
    <property type="entry name" value="Peptidase_M20"/>
</dbReference>
<evidence type="ECO:0000256" key="4">
    <source>
        <dbReference type="ARBA" id="ARBA00022723"/>
    </source>
</evidence>
<keyword evidence="4 7" id="KW-0479">Metal-binding</keyword>
<evidence type="ECO:0000256" key="7">
    <source>
        <dbReference type="PIRSR" id="PIRSR001235-1"/>
    </source>
</evidence>
<dbReference type="OrthoDB" id="9808195at2"/>
<dbReference type="NCBIfam" id="TIGR01879">
    <property type="entry name" value="hydantase"/>
    <property type="match status" value="1"/>
</dbReference>
<dbReference type="PANTHER" id="PTHR32494">
    <property type="entry name" value="ALLANTOATE DEIMINASE-RELATED"/>
    <property type="match status" value="1"/>
</dbReference>